<sequence length="159" mass="16194">MCAHVRSAARPQSPAAVVPPPDELLAVAVRPLSALTVLCAVSGEVDFSTAPHLRDRLLGQISSAGPDLAVDLSGVRFLGAAGLTVLVEVRAAALASGVGLHVVARTRPVLRPLAVTGLDFEFGVLTRVDDVPVRGHRSGVLAGRRRAPASGPVAGVPPA</sequence>
<feature type="domain" description="STAS" evidence="1">
    <location>
        <begin position="41"/>
        <end position="118"/>
    </location>
</feature>
<dbReference type="CDD" id="cd07043">
    <property type="entry name" value="STAS_anti-anti-sigma_factors"/>
    <property type="match status" value="1"/>
</dbReference>
<dbReference type="SUPFAM" id="SSF52091">
    <property type="entry name" value="SpoIIaa-like"/>
    <property type="match status" value="1"/>
</dbReference>
<dbReference type="Proteomes" id="UP000268727">
    <property type="component" value="Unassembled WGS sequence"/>
</dbReference>
<dbReference type="InterPro" id="IPR058548">
    <property type="entry name" value="MlaB-like_STAS"/>
</dbReference>
<dbReference type="InterPro" id="IPR036513">
    <property type="entry name" value="STAS_dom_sf"/>
</dbReference>
<dbReference type="PROSITE" id="PS50801">
    <property type="entry name" value="STAS"/>
    <property type="match status" value="1"/>
</dbReference>
<gene>
    <name evidence="2" type="ORF">EDD40_0316</name>
</gene>
<reference evidence="2 3" key="1">
    <citation type="submission" date="2018-11" db="EMBL/GenBank/DDBJ databases">
        <title>Sequencing the genomes of 1000 actinobacteria strains.</title>
        <authorList>
            <person name="Klenk H.-P."/>
        </authorList>
    </citation>
    <scope>NUCLEOTIDE SEQUENCE [LARGE SCALE GENOMIC DNA]</scope>
    <source>
        <strain evidence="2 3">DSM 44231</strain>
    </source>
</reference>
<proteinExistence type="predicted"/>
<dbReference type="GO" id="GO:0043856">
    <property type="term" value="F:anti-sigma factor antagonist activity"/>
    <property type="evidence" value="ECO:0007669"/>
    <property type="project" value="TreeGrafter"/>
</dbReference>
<organism evidence="2 3">
    <name type="scientific">Saccharothrix texasensis</name>
    <dbReference type="NCBI Taxonomy" id="103734"/>
    <lineage>
        <taxon>Bacteria</taxon>
        <taxon>Bacillati</taxon>
        <taxon>Actinomycetota</taxon>
        <taxon>Actinomycetes</taxon>
        <taxon>Pseudonocardiales</taxon>
        <taxon>Pseudonocardiaceae</taxon>
        <taxon>Saccharothrix</taxon>
    </lineage>
</organism>
<dbReference type="PANTHER" id="PTHR33495:SF2">
    <property type="entry name" value="ANTI-SIGMA FACTOR ANTAGONIST TM_1081-RELATED"/>
    <property type="match status" value="1"/>
</dbReference>
<evidence type="ECO:0000313" key="3">
    <source>
        <dbReference type="Proteomes" id="UP000268727"/>
    </source>
</evidence>
<keyword evidence="3" id="KW-1185">Reference proteome</keyword>
<dbReference type="InterPro" id="IPR002645">
    <property type="entry name" value="STAS_dom"/>
</dbReference>
<evidence type="ECO:0000313" key="2">
    <source>
        <dbReference type="EMBL" id="ROP35099.1"/>
    </source>
</evidence>
<dbReference type="PANTHER" id="PTHR33495">
    <property type="entry name" value="ANTI-SIGMA FACTOR ANTAGONIST TM_1081-RELATED-RELATED"/>
    <property type="match status" value="1"/>
</dbReference>
<name>A0A3N1GY56_9PSEU</name>
<dbReference type="EMBL" id="RJKM01000001">
    <property type="protein sequence ID" value="ROP35099.1"/>
    <property type="molecule type" value="Genomic_DNA"/>
</dbReference>
<protein>
    <submittedName>
        <fullName evidence="2">Anti-anti-sigma factor</fullName>
    </submittedName>
</protein>
<evidence type="ECO:0000259" key="1">
    <source>
        <dbReference type="PROSITE" id="PS50801"/>
    </source>
</evidence>
<dbReference type="AlphaFoldDB" id="A0A3N1GY56"/>
<dbReference type="Gene3D" id="3.30.750.24">
    <property type="entry name" value="STAS domain"/>
    <property type="match status" value="1"/>
</dbReference>
<comment type="caution">
    <text evidence="2">The sequence shown here is derived from an EMBL/GenBank/DDBJ whole genome shotgun (WGS) entry which is preliminary data.</text>
</comment>
<dbReference type="Pfam" id="PF13466">
    <property type="entry name" value="STAS_2"/>
    <property type="match status" value="1"/>
</dbReference>
<accession>A0A3N1GY56</accession>